<protein>
    <submittedName>
        <fullName evidence="1">GL15111</fullName>
    </submittedName>
</protein>
<keyword evidence="2" id="KW-1185">Reference proteome</keyword>
<proteinExistence type="predicted"/>
<evidence type="ECO:0000313" key="1">
    <source>
        <dbReference type="EMBL" id="EDW25758.1"/>
    </source>
</evidence>
<dbReference type="Proteomes" id="UP000008744">
    <property type="component" value="Unassembled WGS sequence"/>
</dbReference>
<gene>
    <name evidence="1" type="primary">Dper\GL15111</name>
    <name evidence="1" type="ORF">Dper_GL15111</name>
</gene>
<name>B4ISF6_DROPE</name>
<dbReference type="HOGENOM" id="CLU_3112357_0_0_1"/>
<organism evidence="2">
    <name type="scientific">Drosophila persimilis</name>
    <name type="common">Fruit fly</name>
    <dbReference type="NCBI Taxonomy" id="7234"/>
    <lineage>
        <taxon>Eukaryota</taxon>
        <taxon>Metazoa</taxon>
        <taxon>Ecdysozoa</taxon>
        <taxon>Arthropoda</taxon>
        <taxon>Hexapoda</taxon>
        <taxon>Insecta</taxon>
        <taxon>Pterygota</taxon>
        <taxon>Neoptera</taxon>
        <taxon>Endopterygota</taxon>
        <taxon>Diptera</taxon>
        <taxon>Brachycera</taxon>
        <taxon>Muscomorpha</taxon>
        <taxon>Ephydroidea</taxon>
        <taxon>Drosophilidae</taxon>
        <taxon>Drosophila</taxon>
        <taxon>Sophophora</taxon>
    </lineage>
</organism>
<feature type="non-terminal residue" evidence="1">
    <location>
        <position position="1"/>
    </location>
</feature>
<accession>B4ISF6</accession>
<dbReference type="STRING" id="7234.B4ISF6"/>
<dbReference type="AlphaFoldDB" id="B4ISF6"/>
<sequence length="51" mass="5795">GFVLDIDLDFFFTSISFLEIYKDSHRYNGLKKIFNFASVEALEKAATATIS</sequence>
<reference evidence="1 2" key="1">
    <citation type="journal article" date="2007" name="Nature">
        <title>Evolution of genes and genomes on the Drosophila phylogeny.</title>
        <authorList>
            <consortium name="Drosophila 12 Genomes Consortium"/>
            <person name="Clark A.G."/>
            <person name="Eisen M.B."/>
            <person name="Smith D.R."/>
            <person name="Bergman C.M."/>
            <person name="Oliver B."/>
            <person name="Markow T.A."/>
            <person name="Kaufman T.C."/>
            <person name="Kellis M."/>
            <person name="Gelbart W."/>
            <person name="Iyer V.N."/>
            <person name="Pollard D.A."/>
            <person name="Sackton T.B."/>
            <person name="Larracuente A.M."/>
            <person name="Singh N.D."/>
            <person name="Abad J.P."/>
            <person name="Abt D.N."/>
            <person name="Adryan B."/>
            <person name="Aguade M."/>
            <person name="Akashi H."/>
            <person name="Anderson W.W."/>
            <person name="Aquadro C.F."/>
            <person name="Ardell D.H."/>
            <person name="Arguello R."/>
            <person name="Artieri C.G."/>
            <person name="Barbash D.A."/>
            <person name="Barker D."/>
            <person name="Barsanti P."/>
            <person name="Batterham P."/>
            <person name="Batzoglou S."/>
            <person name="Begun D."/>
            <person name="Bhutkar A."/>
            <person name="Blanco E."/>
            <person name="Bosak S.A."/>
            <person name="Bradley R.K."/>
            <person name="Brand A.D."/>
            <person name="Brent M.R."/>
            <person name="Brooks A.N."/>
            <person name="Brown R.H."/>
            <person name="Butlin R.K."/>
            <person name="Caggese C."/>
            <person name="Calvi B.R."/>
            <person name="Bernardo de Carvalho A."/>
            <person name="Caspi A."/>
            <person name="Castrezana S."/>
            <person name="Celniker S.E."/>
            <person name="Chang J.L."/>
            <person name="Chapple C."/>
            <person name="Chatterji S."/>
            <person name="Chinwalla A."/>
            <person name="Civetta A."/>
            <person name="Clifton S.W."/>
            <person name="Comeron J.M."/>
            <person name="Costello J.C."/>
            <person name="Coyne J.A."/>
            <person name="Daub J."/>
            <person name="David R.G."/>
            <person name="Delcher A.L."/>
            <person name="Delehaunty K."/>
            <person name="Do C.B."/>
            <person name="Ebling H."/>
            <person name="Edwards K."/>
            <person name="Eickbush T."/>
            <person name="Evans J.D."/>
            <person name="Filipski A."/>
            <person name="Findeiss S."/>
            <person name="Freyhult E."/>
            <person name="Fulton L."/>
            <person name="Fulton R."/>
            <person name="Garcia A.C."/>
            <person name="Gardiner A."/>
            <person name="Garfield D.A."/>
            <person name="Garvin B.E."/>
            <person name="Gibson G."/>
            <person name="Gilbert D."/>
            <person name="Gnerre S."/>
            <person name="Godfrey J."/>
            <person name="Good R."/>
            <person name="Gotea V."/>
            <person name="Gravely B."/>
            <person name="Greenberg A.J."/>
            <person name="Griffiths-Jones S."/>
            <person name="Gross S."/>
            <person name="Guigo R."/>
            <person name="Gustafson E.A."/>
            <person name="Haerty W."/>
            <person name="Hahn M.W."/>
            <person name="Halligan D.L."/>
            <person name="Halpern A.L."/>
            <person name="Halter G.M."/>
            <person name="Han M.V."/>
            <person name="Heger A."/>
            <person name="Hillier L."/>
            <person name="Hinrichs A.S."/>
            <person name="Holmes I."/>
            <person name="Hoskins R.A."/>
            <person name="Hubisz M.J."/>
            <person name="Hultmark D."/>
            <person name="Huntley M.A."/>
            <person name="Jaffe D.B."/>
            <person name="Jagadeeshan S."/>
            <person name="Jeck W.R."/>
            <person name="Johnson J."/>
            <person name="Jones C.D."/>
            <person name="Jordan W.C."/>
            <person name="Karpen G.H."/>
            <person name="Kataoka E."/>
            <person name="Keightley P.D."/>
            <person name="Kheradpour P."/>
            <person name="Kirkness E.F."/>
            <person name="Koerich L.B."/>
            <person name="Kristiansen K."/>
            <person name="Kudrna D."/>
            <person name="Kulathinal R.J."/>
            <person name="Kumar S."/>
            <person name="Kwok R."/>
            <person name="Lander E."/>
            <person name="Langley C.H."/>
            <person name="Lapoint R."/>
            <person name="Lazzaro B.P."/>
            <person name="Lee S.J."/>
            <person name="Levesque L."/>
            <person name="Li R."/>
            <person name="Lin C.F."/>
            <person name="Lin M.F."/>
            <person name="Lindblad-Toh K."/>
            <person name="Llopart A."/>
            <person name="Long M."/>
            <person name="Low L."/>
            <person name="Lozovsky E."/>
            <person name="Lu J."/>
            <person name="Luo M."/>
            <person name="Machado C.A."/>
            <person name="Makalowski W."/>
            <person name="Marzo M."/>
            <person name="Matsuda M."/>
            <person name="Matzkin L."/>
            <person name="McAllister B."/>
            <person name="McBride C.S."/>
            <person name="McKernan B."/>
            <person name="McKernan K."/>
            <person name="Mendez-Lago M."/>
            <person name="Minx P."/>
            <person name="Mollenhauer M.U."/>
            <person name="Montooth K."/>
            <person name="Mount S.M."/>
            <person name="Mu X."/>
            <person name="Myers E."/>
            <person name="Negre B."/>
            <person name="Newfeld S."/>
            <person name="Nielsen R."/>
            <person name="Noor M.A."/>
            <person name="O'Grady P."/>
            <person name="Pachter L."/>
            <person name="Papaceit M."/>
            <person name="Parisi M.J."/>
            <person name="Parisi M."/>
            <person name="Parts L."/>
            <person name="Pedersen J.S."/>
            <person name="Pesole G."/>
            <person name="Phillippy A.M."/>
            <person name="Ponting C.P."/>
            <person name="Pop M."/>
            <person name="Porcelli D."/>
            <person name="Powell J.R."/>
            <person name="Prohaska S."/>
            <person name="Pruitt K."/>
            <person name="Puig M."/>
            <person name="Quesneville H."/>
            <person name="Ram K.R."/>
            <person name="Rand D."/>
            <person name="Rasmussen M.D."/>
            <person name="Reed L.K."/>
            <person name="Reenan R."/>
            <person name="Reily A."/>
            <person name="Remington K.A."/>
            <person name="Rieger T.T."/>
            <person name="Ritchie M.G."/>
            <person name="Robin C."/>
            <person name="Rogers Y.H."/>
            <person name="Rohde C."/>
            <person name="Rozas J."/>
            <person name="Rubenfield M.J."/>
            <person name="Ruiz A."/>
            <person name="Russo S."/>
            <person name="Salzberg S.L."/>
            <person name="Sanchez-Gracia A."/>
            <person name="Saranga D.J."/>
            <person name="Sato H."/>
            <person name="Schaeffer S.W."/>
            <person name="Schatz M.C."/>
            <person name="Schlenke T."/>
            <person name="Schwartz R."/>
            <person name="Segarra C."/>
            <person name="Singh R.S."/>
            <person name="Sirot L."/>
            <person name="Sirota M."/>
            <person name="Sisneros N.B."/>
            <person name="Smith C.D."/>
            <person name="Smith T.F."/>
            <person name="Spieth J."/>
            <person name="Stage D.E."/>
            <person name="Stark A."/>
            <person name="Stephan W."/>
            <person name="Strausberg R.L."/>
            <person name="Strempel S."/>
            <person name="Sturgill D."/>
            <person name="Sutton G."/>
            <person name="Sutton G.G."/>
            <person name="Tao W."/>
            <person name="Teichmann S."/>
            <person name="Tobari Y.N."/>
            <person name="Tomimura Y."/>
            <person name="Tsolas J.M."/>
            <person name="Valente V.L."/>
            <person name="Venter E."/>
            <person name="Venter J.C."/>
            <person name="Vicario S."/>
            <person name="Vieira F.G."/>
            <person name="Vilella A.J."/>
            <person name="Villasante A."/>
            <person name="Walenz B."/>
            <person name="Wang J."/>
            <person name="Wasserman M."/>
            <person name="Watts T."/>
            <person name="Wilson D."/>
            <person name="Wilson R.K."/>
            <person name="Wing R.A."/>
            <person name="Wolfner M.F."/>
            <person name="Wong A."/>
            <person name="Wong G.K."/>
            <person name="Wu C.I."/>
            <person name="Wu G."/>
            <person name="Yamamoto D."/>
            <person name="Yang H.P."/>
            <person name="Yang S.P."/>
            <person name="Yorke J.A."/>
            <person name="Yoshida K."/>
            <person name="Zdobnov E."/>
            <person name="Zhang P."/>
            <person name="Zhang Y."/>
            <person name="Zimin A.V."/>
            <person name="Baldwin J."/>
            <person name="Abdouelleil A."/>
            <person name="Abdulkadir J."/>
            <person name="Abebe A."/>
            <person name="Abera B."/>
            <person name="Abreu J."/>
            <person name="Acer S.C."/>
            <person name="Aftuck L."/>
            <person name="Alexander A."/>
            <person name="An P."/>
            <person name="Anderson E."/>
            <person name="Anderson S."/>
            <person name="Arachi H."/>
            <person name="Azer M."/>
            <person name="Bachantsang P."/>
            <person name="Barry A."/>
            <person name="Bayul T."/>
            <person name="Berlin A."/>
            <person name="Bessette D."/>
            <person name="Bloom T."/>
            <person name="Blye J."/>
            <person name="Boguslavskiy L."/>
            <person name="Bonnet C."/>
            <person name="Boukhgalter B."/>
            <person name="Bourzgui I."/>
            <person name="Brown A."/>
            <person name="Cahill P."/>
            <person name="Channer S."/>
            <person name="Cheshatsang Y."/>
            <person name="Chuda L."/>
            <person name="Citroen M."/>
            <person name="Collymore A."/>
            <person name="Cooke P."/>
            <person name="Costello M."/>
            <person name="D'Aco K."/>
            <person name="Daza R."/>
            <person name="De Haan G."/>
            <person name="DeGray S."/>
            <person name="DeMaso C."/>
            <person name="Dhargay N."/>
            <person name="Dooley K."/>
            <person name="Dooley E."/>
            <person name="Doricent M."/>
            <person name="Dorje P."/>
            <person name="Dorjee K."/>
            <person name="Dupes A."/>
            <person name="Elong R."/>
            <person name="Falk J."/>
            <person name="Farina A."/>
            <person name="Faro S."/>
            <person name="Ferguson D."/>
            <person name="Fisher S."/>
            <person name="Foley C.D."/>
            <person name="Franke A."/>
            <person name="Friedrich D."/>
            <person name="Gadbois L."/>
            <person name="Gearin G."/>
            <person name="Gearin C.R."/>
            <person name="Giannoukos G."/>
            <person name="Goode T."/>
            <person name="Graham J."/>
            <person name="Grandbois E."/>
            <person name="Grewal S."/>
            <person name="Gyaltsen K."/>
            <person name="Hafez N."/>
            <person name="Hagos B."/>
            <person name="Hall J."/>
            <person name="Henson C."/>
            <person name="Hollinger A."/>
            <person name="Honan T."/>
            <person name="Huard M.D."/>
            <person name="Hughes L."/>
            <person name="Hurhula B."/>
            <person name="Husby M.E."/>
            <person name="Kamat A."/>
            <person name="Kanga B."/>
            <person name="Kashin S."/>
            <person name="Khazanovich D."/>
            <person name="Kisner P."/>
            <person name="Lance K."/>
            <person name="Lara M."/>
            <person name="Lee W."/>
            <person name="Lennon N."/>
            <person name="Letendre F."/>
            <person name="LeVine R."/>
            <person name="Lipovsky A."/>
            <person name="Liu X."/>
            <person name="Liu J."/>
            <person name="Liu S."/>
            <person name="Lokyitsang T."/>
            <person name="Lokyitsang Y."/>
            <person name="Lubonja R."/>
            <person name="Lui A."/>
            <person name="MacDonald P."/>
            <person name="Magnisalis V."/>
            <person name="Maru K."/>
            <person name="Matthews C."/>
            <person name="McCusker W."/>
            <person name="McDonough S."/>
            <person name="Mehta T."/>
            <person name="Meldrim J."/>
            <person name="Meneus L."/>
            <person name="Mihai O."/>
            <person name="Mihalev A."/>
            <person name="Mihova T."/>
            <person name="Mittelman R."/>
            <person name="Mlenga V."/>
            <person name="Montmayeur A."/>
            <person name="Mulrain L."/>
            <person name="Navidi A."/>
            <person name="Naylor J."/>
            <person name="Negash T."/>
            <person name="Nguyen T."/>
            <person name="Nguyen N."/>
            <person name="Nicol R."/>
            <person name="Norbu C."/>
            <person name="Norbu N."/>
            <person name="Novod N."/>
            <person name="O'Neill B."/>
            <person name="Osman S."/>
            <person name="Markiewicz E."/>
            <person name="Oyono O.L."/>
            <person name="Patti C."/>
            <person name="Phunkhang P."/>
            <person name="Pierre F."/>
            <person name="Priest M."/>
            <person name="Raghuraman S."/>
            <person name="Rege F."/>
            <person name="Reyes R."/>
            <person name="Rise C."/>
            <person name="Rogov P."/>
            <person name="Ross K."/>
            <person name="Ryan E."/>
            <person name="Settipalli S."/>
            <person name="Shea T."/>
            <person name="Sherpa N."/>
            <person name="Shi L."/>
            <person name="Shih D."/>
            <person name="Sparrow T."/>
            <person name="Spaulding J."/>
            <person name="Stalker J."/>
            <person name="Stange-Thomann N."/>
            <person name="Stavropoulos S."/>
            <person name="Stone C."/>
            <person name="Strader C."/>
            <person name="Tesfaye S."/>
            <person name="Thomson T."/>
            <person name="Thoulutsang Y."/>
            <person name="Thoulutsang D."/>
            <person name="Topham K."/>
            <person name="Topping I."/>
            <person name="Tsamla T."/>
            <person name="Vassiliev H."/>
            <person name="Vo A."/>
            <person name="Wangchuk T."/>
            <person name="Wangdi T."/>
            <person name="Weiand M."/>
            <person name="Wilkinson J."/>
            <person name="Wilson A."/>
            <person name="Yadav S."/>
            <person name="Young G."/>
            <person name="Yu Q."/>
            <person name="Zembek L."/>
            <person name="Zhong D."/>
            <person name="Zimmer A."/>
            <person name="Zwirko Z."/>
            <person name="Jaffe D.B."/>
            <person name="Alvarez P."/>
            <person name="Brockman W."/>
            <person name="Butler J."/>
            <person name="Chin C."/>
            <person name="Gnerre S."/>
            <person name="Grabherr M."/>
            <person name="Kleber M."/>
            <person name="Mauceli E."/>
            <person name="MacCallum I."/>
        </authorList>
    </citation>
    <scope>NUCLEOTIDE SEQUENCE [LARGE SCALE GENOMIC DNA]</scope>
    <source>
        <strain evidence="2">MSH-3 / Tucson 14011-0111.49</strain>
    </source>
</reference>
<evidence type="ECO:0000313" key="2">
    <source>
        <dbReference type="Proteomes" id="UP000008744"/>
    </source>
</evidence>
<dbReference type="EMBL" id="CH699783">
    <property type="protein sequence ID" value="EDW25758.1"/>
    <property type="molecule type" value="Genomic_DNA"/>
</dbReference>